<keyword evidence="1" id="KW-0812">Transmembrane</keyword>
<proteinExistence type="predicted"/>
<feature type="transmembrane region" description="Helical" evidence="1">
    <location>
        <begin position="12"/>
        <end position="32"/>
    </location>
</feature>
<name>A0A426U558_9CHLR</name>
<feature type="transmembrane region" description="Helical" evidence="1">
    <location>
        <begin position="101"/>
        <end position="126"/>
    </location>
</feature>
<dbReference type="EMBL" id="RSAS01000216">
    <property type="protein sequence ID" value="RRR75072.1"/>
    <property type="molecule type" value="Genomic_DNA"/>
</dbReference>
<feature type="transmembrane region" description="Helical" evidence="1">
    <location>
        <begin position="172"/>
        <end position="191"/>
    </location>
</feature>
<reference evidence="2 3" key="1">
    <citation type="submission" date="2018-12" db="EMBL/GenBank/DDBJ databases">
        <title>Genome Sequence of Candidatus Viridilinea halotolerans isolated from saline sulfide-rich spring.</title>
        <authorList>
            <person name="Grouzdev D.S."/>
            <person name="Burganskaya E.I."/>
            <person name="Krutkina M.S."/>
            <person name="Sukhacheva M.V."/>
            <person name="Gorlenko V.M."/>
        </authorList>
    </citation>
    <scope>NUCLEOTIDE SEQUENCE [LARGE SCALE GENOMIC DNA]</scope>
    <source>
        <strain evidence="2">Chok-6</strain>
    </source>
</reference>
<dbReference type="Proteomes" id="UP000280307">
    <property type="component" value="Unassembled WGS sequence"/>
</dbReference>
<evidence type="ECO:0000256" key="1">
    <source>
        <dbReference type="SAM" id="Phobius"/>
    </source>
</evidence>
<dbReference type="AlphaFoldDB" id="A0A426U558"/>
<feature type="transmembrane region" description="Helical" evidence="1">
    <location>
        <begin position="147"/>
        <end position="166"/>
    </location>
</feature>
<protein>
    <submittedName>
        <fullName evidence="2">Uncharacterized protein</fullName>
    </submittedName>
</protein>
<feature type="transmembrane region" description="Helical" evidence="1">
    <location>
        <begin position="44"/>
        <end position="61"/>
    </location>
</feature>
<evidence type="ECO:0000313" key="3">
    <source>
        <dbReference type="Proteomes" id="UP000280307"/>
    </source>
</evidence>
<sequence>MKALNTQHYSLILAALAGLCWAAVLALLLFGGLNRNEPLELQRLLFYALALAAPILTFVPIERAMGLVGLTIEGTLGIALLLYTLAFVPAPQEWLLALPDLPIYGLLLMALLLCGAAIARPFIHAATMRLFQSRARAFDGRRVRRQSYEVGLFLTLLAAFAGLRVLTWVSMLLLAVVLVIAEMLFLARVPAE</sequence>
<organism evidence="2 3">
    <name type="scientific">Candidatus Viridilinea halotolerans</name>
    <dbReference type="NCBI Taxonomy" id="2491704"/>
    <lineage>
        <taxon>Bacteria</taxon>
        <taxon>Bacillati</taxon>
        <taxon>Chloroflexota</taxon>
        <taxon>Chloroflexia</taxon>
        <taxon>Chloroflexales</taxon>
        <taxon>Chloroflexineae</taxon>
        <taxon>Oscillochloridaceae</taxon>
        <taxon>Candidatus Viridilinea</taxon>
    </lineage>
</organism>
<evidence type="ECO:0000313" key="2">
    <source>
        <dbReference type="EMBL" id="RRR75072.1"/>
    </source>
</evidence>
<keyword evidence="1" id="KW-1133">Transmembrane helix</keyword>
<gene>
    <name evidence="2" type="ORF">EI684_05580</name>
</gene>
<comment type="caution">
    <text evidence="2">The sequence shown here is derived from an EMBL/GenBank/DDBJ whole genome shotgun (WGS) entry which is preliminary data.</text>
</comment>
<feature type="transmembrane region" description="Helical" evidence="1">
    <location>
        <begin position="68"/>
        <end position="89"/>
    </location>
</feature>
<keyword evidence="1" id="KW-0472">Membrane</keyword>
<accession>A0A426U558</accession>